<evidence type="ECO:0000259" key="2">
    <source>
        <dbReference type="Pfam" id="PF00288"/>
    </source>
</evidence>
<dbReference type="GO" id="GO:0005524">
    <property type="term" value="F:ATP binding"/>
    <property type="evidence" value="ECO:0007669"/>
    <property type="project" value="InterPro"/>
</dbReference>
<accession>A0A2V2N7B7</accession>
<comment type="caution">
    <text evidence="4">The sequence shown here is derived from an EMBL/GenBank/DDBJ whole genome shotgun (WGS) entry which is preliminary data.</text>
</comment>
<dbReference type="OrthoDB" id="85156at2157"/>
<keyword evidence="1" id="KW-0808">Transferase</keyword>
<evidence type="ECO:0000313" key="4">
    <source>
        <dbReference type="EMBL" id="PWR71441.1"/>
    </source>
</evidence>
<dbReference type="SUPFAM" id="SSF54211">
    <property type="entry name" value="Ribosomal protein S5 domain 2-like"/>
    <property type="match status" value="1"/>
</dbReference>
<dbReference type="Pfam" id="PF08544">
    <property type="entry name" value="GHMP_kinases_C"/>
    <property type="match status" value="1"/>
</dbReference>
<dbReference type="InterPro" id="IPR002800">
    <property type="entry name" value="Rv2949c-like"/>
</dbReference>
<keyword evidence="5" id="KW-1185">Reference proteome</keyword>
<dbReference type="NCBIfam" id="NF040726">
    <property type="entry name" value="BetaRFA-P_synth"/>
    <property type="match status" value="1"/>
</dbReference>
<dbReference type="Proteomes" id="UP000245657">
    <property type="component" value="Unassembled WGS sequence"/>
</dbReference>
<evidence type="ECO:0000256" key="1">
    <source>
        <dbReference type="ARBA" id="ARBA00022679"/>
    </source>
</evidence>
<dbReference type="InterPro" id="IPR028978">
    <property type="entry name" value="Chorismate_lyase_/UTRA_dom_sf"/>
</dbReference>
<dbReference type="Gene3D" id="3.40.1410.10">
    <property type="entry name" value="Chorismate lyase-like"/>
    <property type="match status" value="1"/>
</dbReference>
<dbReference type="InterPro" id="IPR004422">
    <property type="entry name" value="RFAP_synthase"/>
</dbReference>
<dbReference type="PANTHER" id="PTHR20861">
    <property type="entry name" value="HOMOSERINE/4-DIPHOSPHOCYTIDYL-2-C-METHYL-D-ERYTHRITOL KINASE"/>
    <property type="match status" value="1"/>
</dbReference>
<proteinExistence type="predicted"/>
<evidence type="ECO:0000259" key="3">
    <source>
        <dbReference type="Pfam" id="PF08544"/>
    </source>
</evidence>
<feature type="domain" description="GHMP kinase N-terminal" evidence="2">
    <location>
        <begin position="254"/>
        <end position="315"/>
    </location>
</feature>
<dbReference type="InterPro" id="IPR020568">
    <property type="entry name" value="Ribosomal_Su5_D2-typ_SF"/>
</dbReference>
<reference evidence="4 5" key="1">
    <citation type="submission" date="2018-05" db="EMBL/GenBank/DDBJ databases">
        <title>Draft genome of Methanospirillum lacunae Ki8-1.</title>
        <authorList>
            <person name="Dueholm M.S."/>
            <person name="Nielsen P.H."/>
            <person name="Bakmann L.F."/>
            <person name="Otzen D.E."/>
        </authorList>
    </citation>
    <scope>NUCLEOTIDE SEQUENCE [LARGE SCALE GENOMIC DNA]</scope>
    <source>
        <strain evidence="4 5">Ki8-1</strain>
    </source>
</reference>
<name>A0A2V2N7B7_9EURY</name>
<dbReference type="InterPro" id="IPR053442">
    <property type="entry name" value="Beta-RFA-P_synthase"/>
</dbReference>
<gene>
    <name evidence="4" type="ORF">DK846_11290</name>
</gene>
<dbReference type="InterPro" id="IPR006204">
    <property type="entry name" value="GHMP_kinase_N_dom"/>
</dbReference>
<dbReference type="Pfam" id="PF00288">
    <property type="entry name" value="GHMP_kinases_N"/>
    <property type="match status" value="1"/>
</dbReference>
<dbReference type="NCBIfam" id="TIGR00144">
    <property type="entry name" value="beta_RFAP_syn"/>
    <property type="match status" value="1"/>
</dbReference>
<dbReference type="AlphaFoldDB" id="A0A2V2N7B7"/>
<dbReference type="PANTHER" id="PTHR20861:SF6">
    <property type="entry name" value="BETA-RIBOFURANOSYLPHENOL 5'-PHOSPHATE SYNTHASE"/>
    <property type="match status" value="1"/>
</dbReference>
<dbReference type="RefSeq" id="WP_109969059.1">
    <property type="nucleotide sequence ID" value="NZ_CP176093.1"/>
</dbReference>
<dbReference type="InterPro" id="IPR013750">
    <property type="entry name" value="GHMP_kinase_C_dom"/>
</dbReference>
<organism evidence="4 5">
    <name type="scientific">Methanospirillum lacunae</name>
    <dbReference type="NCBI Taxonomy" id="668570"/>
    <lineage>
        <taxon>Archaea</taxon>
        <taxon>Methanobacteriati</taxon>
        <taxon>Methanobacteriota</taxon>
        <taxon>Stenosarchaea group</taxon>
        <taxon>Methanomicrobia</taxon>
        <taxon>Methanomicrobiales</taxon>
        <taxon>Methanospirillaceae</taxon>
        <taxon>Methanospirillum</taxon>
    </lineage>
</organism>
<dbReference type="SUPFAM" id="SSF64288">
    <property type="entry name" value="Chorismate lyase-like"/>
    <property type="match status" value="1"/>
</dbReference>
<sequence length="518" mass="56150">MTTPTDPKTPDYAAMLRSIEEKTGPISDAIKALLITDGSVTRLLECYNESPISIRTVTQQVIPAGEEIAEEMEIRTGDPVNYRVVEICDQSMDIPLVHAVSYCPVNRLPEHARASLMKADIPIGHILRDEKIESRREITSIRTFSGSDAPPSLPVSVASGRVFARRYRIIHQNQPLFRIDEFVPDHLFSGTKRVTIRTPSRLHLCLIDMNGSLGRVDGGVGITLDRPGYVITAEPALETRIITDDEELKTRTLGIVNTLAEEQGYDPDVAIRISEVIPSHSGLGSGTQLALSVATAMALISGKKGDDTARITGRGGTSGIGVRAFADGGVIVDGGHRFGPGKEKESFLPSSASKGVRKAPIIGRYEFPRDWRIILCLPEARPGASGHAEKEIFRKSCPVPLPEVEKISHLVLMQMIPALIEEDLDQFGRSITALRSYGFKRDELALQTPALHNMLDYMTSCGAAGAGMSSFGPALYAITDTNSTDLAGDIQSYLDDQCGGEVRVVRGKNTGASIRCTS</sequence>
<protein>
    <submittedName>
        <fullName evidence="4">DUF98 domain-containing protein</fullName>
    </submittedName>
</protein>
<dbReference type="GO" id="GO:0016740">
    <property type="term" value="F:transferase activity"/>
    <property type="evidence" value="ECO:0007669"/>
    <property type="project" value="UniProtKB-KW"/>
</dbReference>
<dbReference type="GeneID" id="97550420"/>
<evidence type="ECO:0000313" key="5">
    <source>
        <dbReference type="Proteomes" id="UP000245657"/>
    </source>
</evidence>
<dbReference type="Pfam" id="PF01947">
    <property type="entry name" value="Rv2949c-like"/>
    <property type="match status" value="1"/>
</dbReference>
<feature type="domain" description="GHMP kinase C-terminal" evidence="3">
    <location>
        <begin position="415"/>
        <end position="484"/>
    </location>
</feature>
<dbReference type="EMBL" id="QGMY01000008">
    <property type="protein sequence ID" value="PWR71441.1"/>
    <property type="molecule type" value="Genomic_DNA"/>
</dbReference>